<keyword evidence="1" id="KW-0732">Signal</keyword>
<evidence type="ECO:0000256" key="1">
    <source>
        <dbReference type="SAM" id="SignalP"/>
    </source>
</evidence>
<accession>A0ABT5YTL7</accession>
<dbReference type="Proteomes" id="UP001220022">
    <property type="component" value="Unassembled WGS sequence"/>
</dbReference>
<sequence>MSRFNRVALRTAVVALAGFSAVGLAAGAASAKSDISLSAGPRTVHVGGQIHLKGTGDNDDFHIKRFCVQERTGHHAWRDLKCTKPGIGGGGSLTLRVKATHRGTYQFRGVLFEKSHGNRFEPGPTSAVRTVTVR</sequence>
<reference evidence="2 3" key="1">
    <citation type="submission" date="2023-03" db="EMBL/GenBank/DDBJ databases">
        <title>Draft genome sequence of type strain Streptomyces ferralitis JCM 14344.</title>
        <authorList>
            <person name="Klaysubun C."/>
            <person name="Duangmal K."/>
        </authorList>
    </citation>
    <scope>NUCLEOTIDE SEQUENCE [LARGE SCALE GENOMIC DNA]</scope>
    <source>
        <strain evidence="2 3">JCM 14344</strain>
    </source>
</reference>
<protein>
    <recommendedName>
        <fullName evidence="4">Secreted protein</fullName>
    </recommendedName>
</protein>
<organism evidence="2 3">
    <name type="scientific">Streptantibioticus ferralitis</name>
    <dbReference type="NCBI Taxonomy" id="236510"/>
    <lineage>
        <taxon>Bacteria</taxon>
        <taxon>Bacillati</taxon>
        <taxon>Actinomycetota</taxon>
        <taxon>Actinomycetes</taxon>
        <taxon>Kitasatosporales</taxon>
        <taxon>Streptomycetaceae</taxon>
        <taxon>Streptantibioticus</taxon>
    </lineage>
</organism>
<evidence type="ECO:0000313" key="2">
    <source>
        <dbReference type="EMBL" id="MDF2254833.1"/>
    </source>
</evidence>
<evidence type="ECO:0000313" key="3">
    <source>
        <dbReference type="Proteomes" id="UP001220022"/>
    </source>
</evidence>
<feature type="chain" id="PRO_5047334322" description="Secreted protein" evidence="1">
    <location>
        <begin position="26"/>
        <end position="134"/>
    </location>
</feature>
<gene>
    <name evidence="2" type="ORF">P2L57_03515</name>
</gene>
<name>A0ABT5YTL7_9ACTN</name>
<dbReference type="RefSeq" id="WP_275808007.1">
    <property type="nucleotide sequence ID" value="NZ_BAAANM010000008.1"/>
</dbReference>
<proteinExistence type="predicted"/>
<comment type="caution">
    <text evidence="2">The sequence shown here is derived from an EMBL/GenBank/DDBJ whole genome shotgun (WGS) entry which is preliminary data.</text>
</comment>
<feature type="signal peptide" evidence="1">
    <location>
        <begin position="1"/>
        <end position="25"/>
    </location>
</feature>
<evidence type="ECO:0008006" key="4">
    <source>
        <dbReference type="Google" id="ProtNLM"/>
    </source>
</evidence>
<keyword evidence="3" id="KW-1185">Reference proteome</keyword>
<dbReference type="EMBL" id="JARHTQ010000002">
    <property type="protein sequence ID" value="MDF2254833.1"/>
    <property type="molecule type" value="Genomic_DNA"/>
</dbReference>